<dbReference type="GO" id="GO:0051660">
    <property type="term" value="P:establishment of centrosome localization"/>
    <property type="evidence" value="ECO:0007669"/>
    <property type="project" value="TreeGrafter"/>
</dbReference>
<dbReference type="EMBL" id="CAJFDI010000003">
    <property type="protein sequence ID" value="CAD5220377.1"/>
    <property type="molecule type" value="Genomic_DNA"/>
</dbReference>
<dbReference type="OrthoDB" id="6264899at2759"/>
<feature type="compositionally biased region" description="Pro residues" evidence="1">
    <location>
        <begin position="1117"/>
        <end position="1129"/>
    </location>
</feature>
<dbReference type="InterPro" id="IPR052213">
    <property type="entry name" value="PAR3"/>
</dbReference>
<dbReference type="GO" id="GO:0030010">
    <property type="term" value="P:establishment of cell polarity"/>
    <property type="evidence" value="ECO:0007669"/>
    <property type="project" value="TreeGrafter"/>
</dbReference>
<dbReference type="Proteomes" id="UP000095284">
    <property type="component" value="Unplaced"/>
</dbReference>
<feature type="compositionally biased region" description="Low complexity" evidence="1">
    <location>
        <begin position="561"/>
        <end position="580"/>
    </location>
</feature>
<dbReference type="GO" id="GO:0008104">
    <property type="term" value="P:intracellular protein localization"/>
    <property type="evidence" value="ECO:0007669"/>
    <property type="project" value="TreeGrafter"/>
</dbReference>
<keyword evidence="5" id="KW-1185">Reference proteome</keyword>
<feature type="compositionally biased region" description="Basic and acidic residues" evidence="1">
    <location>
        <begin position="798"/>
        <end position="809"/>
    </location>
</feature>
<feature type="region of interest" description="Disordered" evidence="1">
    <location>
        <begin position="661"/>
        <end position="734"/>
    </location>
</feature>
<dbReference type="PANTHER" id="PTHR16484:SF17">
    <property type="entry name" value="BAZOOKA, ISOFORM B"/>
    <property type="match status" value="1"/>
</dbReference>
<dbReference type="SUPFAM" id="SSF50156">
    <property type="entry name" value="PDZ domain-like"/>
    <property type="match status" value="3"/>
</dbReference>
<feature type="domain" description="PDZ" evidence="2">
    <location>
        <begin position="188"/>
        <end position="264"/>
    </location>
</feature>
<feature type="compositionally biased region" description="Polar residues" evidence="1">
    <location>
        <begin position="1045"/>
        <end position="1073"/>
    </location>
</feature>
<feature type="compositionally biased region" description="Basic and acidic residues" evidence="1">
    <location>
        <begin position="703"/>
        <end position="715"/>
    </location>
</feature>
<dbReference type="Gene3D" id="2.30.42.10">
    <property type="match status" value="3"/>
</dbReference>
<feature type="compositionally biased region" description="Basic and acidic residues" evidence="1">
    <location>
        <begin position="1020"/>
        <end position="1029"/>
    </location>
</feature>
<dbReference type="eggNOG" id="KOG3528">
    <property type="taxonomic scope" value="Eukaryota"/>
</dbReference>
<dbReference type="GO" id="GO:0000226">
    <property type="term" value="P:microtubule cytoskeleton organization"/>
    <property type="evidence" value="ECO:0007669"/>
    <property type="project" value="TreeGrafter"/>
</dbReference>
<accession>A0A1I7RZF5</accession>
<dbReference type="GO" id="GO:0035091">
    <property type="term" value="F:phosphatidylinositol binding"/>
    <property type="evidence" value="ECO:0007669"/>
    <property type="project" value="TreeGrafter"/>
</dbReference>
<dbReference type="GO" id="GO:0007155">
    <property type="term" value="P:cell adhesion"/>
    <property type="evidence" value="ECO:0007669"/>
    <property type="project" value="TreeGrafter"/>
</dbReference>
<feature type="compositionally biased region" description="Low complexity" evidence="1">
    <location>
        <begin position="939"/>
        <end position="964"/>
    </location>
</feature>
<feature type="compositionally biased region" description="Basic and acidic residues" evidence="1">
    <location>
        <begin position="746"/>
        <end position="764"/>
    </location>
</feature>
<feature type="region of interest" description="Disordered" evidence="1">
    <location>
        <begin position="556"/>
        <end position="599"/>
    </location>
</feature>
<sequence>MIQRPMLNVSSTDDYVTVLSIPDSPTNSMYLNSANYNNIPPPLHSGDSTASTSTQPTVSSDSFDGRLKSHSMDCRSSPSSPYGRRVAAAQGVVKVMNFGADPDINHDEKPSKSSLIQPNSPSKPRRRIEFDESIRPKTHYGAISQSQSESSGLSALKRDKAHKSGFFYGLEPASEEEIEEAEGAKVQKIVLSKDTMGLRTGLSVTGVPQPDSPEKLVAIEVIDIEEGSRIAVDDQLRIEDRITKINGRPVYQMSLSRARIYLHELESQEEPSISFYRPAKPTDSERETPLQYKKISVPQQKGNTSQVHEKIQLTVVKSPTGFGFGIASRTSPTDNSNIFLVTTVVPDGPAEGILMPGDRIIKINGEELADKSQPEVVQIMRECAVNSELKFEISRNTENSDTESIGSAKEETKIEIQGLDDNLEILDLKIAVNEKVGAGLGLTIKAKQTRKANGEVVEGGVFVGRILHGSAAFKDGRLKEGDRILGIETVNLLCFKRNSDAVYAFNHTVSQMPASTLYFRLLIGREIEGNSEFPCRISREEFLEWAKEAEDSAKLRKLGLPVSPTPSSTTGRSSSTNFSSQNQKSAISPPSTSHSNNINESEETLNKLRENKQGSMDEETASLTSVVPEDAFDRNAASRKSFSEKAPFGMKSPSDFESFKKIAHHRQISAPLAKPLSTPTERPSVNSLKRGGSTISRQRRRMIKSEFWSDEKTPEAPKTAPTTPQMLRKKSSNFWGIFKKSPKLEKKEIKVEVKREMPSPKSDKENEDDGNERQSHRSVSEGPSASTVPRLRSKSHHDRLEKAEDLKEKEKKRKSVFKFLQTKAEPQKSVDEISPRKVLLDQNEENLGQNSLPHHYHQRFASAQEHWMGNANSMRTTSLINLSQDEKDVVYNCRISRVRSFDIKPNASPWTPIPARAPTRFSTPSPRSSGPSRRRPPDTGTVSGSGWSTPTPTTPTSPGTPYTSRIWLNHNEIPDQRRLLETSPLIGMPIVRVRTRTEPCSHRRTDLRLLEDLEKSKDLGMEPRFKAEQTVEEESYEKKREHRISTYNNTPDSQETARAASQPNPPATQNYIRTESEHLSRTTTISSTSTSAMPTPPPPPPRRYRNAATSPARPACPAKPPVLPPPPPQLQYSHSMRQPDPSTTRPTTISKGLRRTSINNTDLISSTRTPPPYIRPVGPPQFHTTLTWSDFEQRLTDSELEPAKEFEYSVIKKKKPLSKRPQAKPLFHSRKVNKKQRHLKELLRYQRSMSPPGNTSFSQLNSPLMNGRNFAGELGYRRRSRSPYSRNLIPLPANSALLRTFNQQQLDQLRSQSPGCFPFVPQLNSSESYQPQVRQVSRSRKRQKVTRSVFYDNI</sequence>
<dbReference type="PROSITE" id="PS50106">
    <property type="entry name" value="PDZ"/>
    <property type="match status" value="3"/>
</dbReference>
<feature type="compositionally biased region" description="Low complexity" evidence="1">
    <location>
        <begin position="1081"/>
        <end position="1093"/>
    </location>
</feature>
<feature type="region of interest" description="Disordered" evidence="1">
    <location>
        <begin position="746"/>
        <end position="812"/>
    </location>
</feature>
<dbReference type="PANTHER" id="PTHR16484">
    <property type="entry name" value="PARTITIONING DEFECTIVE 3 RELATED"/>
    <property type="match status" value="1"/>
</dbReference>
<feature type="compositionally biased region" description="Polar residues" evidence="1">
    <location>
        <begin position="677"/>
        <end position="687"/>
    </location>
</feature>
<evidence type="ECO:0000259" key="2">
    <source>
        <dbReference type="PROSITE" id="PS50106"/>
    </source>
</evidence>
<evidence type="ECO:0000313" key="4">
    <source>
        <dbReference type="Proteomes" id="UP000095284"/>
    </source>
</evidence>
<dbReference type="InterPro" id="IPR036034">
    <property type="entry name" value="PDZ_sf"/>
</dbReference>
<dbReference type="GO" id="GO:0005938">
    <property type="term" value="C:cell cortex"/>
    <property type="evidence" value="ECO:0007669"/>
    <property type="project" value="TreeGrafter"/>
</dbReference>
<dbReference type="Proteomes" id="UP000659654">
    <property type="component" value="Unassembled WGS sequence"/>
</dbReference>
<feature type="compositionally biased region" description="Polar residues" evidence="1">
    <location>
        <begin position="112"/>
        <end position="122"/>
    </location>
</feature>
<dbReference type="Proteomes" id="UP000582659">
    <property type="component" value="Unassembled WGS sequence"/>
</dbReference>
<reference evidence="6" key="1">
    <citation type="submission" date="2016-11" db="UniProtKB">
        <authorList>
            <consortium name="WormBaseParasite"/>
        </authorList>
    </citation>
    <scope>IDENTIFICATION</scope>
</reference>
<feature type="compositionally biased region" description="Low complexity" evidence="1">
    <location>
        <begin position="141"/>
        <end position="155"/>
    </location>
</feature>
<proteinExistence type="predicted"/>
<dbReference type="SMR" id="A0A1I7RZF5"/>
<protein>
    <submittedName>
        <fullName evidence="3">(pine wood nematode) hypothetical protein</fullName>
    </submittedName>
</protein>
<evidence type="ECO:0000313" key="5">
    <source>
        <dbReference type="Proteomes" id="UP000659654"/>
    </source>
</evidence>
<feature type="compositionally biased region" description="Polar residues" evidence="1">
    <location>
        <begin position="581"/>
        <end position="599"/>
    </location>
</feature>
<feature type="region of interest" description="Disordered" evidence="1">
    <location>
        <begin position="904"/>
        <end position="965"/>
    </location>
</feature>
<feature type="region of interest" description="Disordered" evidence="1">
    <location>
        <begin position="40"/>
        <end position="85"/>
    </location>
</feature>
<evidence type="ECO:0000313" key="6">
    <source>
        <dbReference type="WBParaSite" id="BXY_0612600.1"/>
    </source>
</evidence>
<feature type="region of interest" description="Disordered" evidence="1">
    <location>
        <begin position="1020"/>
        <end position="1149"/>
    </location>
</feature>
<reference evidence="3" key="2">
    <citation type="submission" date="2020-09" db="EMBL/GenBank/DDBJ databases">
        <authorList>
            <person name="Kikuchi T."/>
        </authorList>
    </citation>
    <scope>NUCLEOTIDE SEQUENCE</scope>
    <source>
        <strain evidence="3">Ka4C1</strain>
    </source>
</reference>
<feature type="domain" description="PDZ" evidence="2">
    <location>
        <begin position="312"/>
        <end position="395"/>
    </location>
</feature>
<gene>
    <name evidence="3" type="ORF">BXYJ_LOCUS6148</name>
</gene>
<dbReference type="SMART" id="SM00228">
    <property type="entry name" value="PDZ"/>
    <property type="match status" value="3"/>
</dbReference>
<feature type="compositionally biased region" description="Basic and acidic residues" evidence="1">
    <location>
        <begin position="63"/>
        <end position="73"/>
    </location>
</feature>
<dbReference type="CDD" id="cd00136">
    <property type="entry name" value="PDZ_canonical"/>
    <property type="match status" value="1"/>
</dbReference>
<feature type="region of interest" description="Disordered" evidence="1">
    <location>
        <begin position="99"/>
        <end position="155"/>
    </location>
</feature>
<dbReference type="GO" id="GO:0016324">
    <property type="term" value="C:apical plasma membrane"/>
    <property type="evidence" value="ECO:0007669"/>
    <property type="project" value="TreeGrafter"/>
</dbReference>
<dbReference type="GO" id="GO:0005912">
    <property type="term" value="C:adherens junction"/>
    <property type="evidence" value="ECO:0007669"/>
    <property type="project" value="TreeGrafter"/>
</dbReference>
<dbReference type="InterPro" id="IPR001478">
    <property type="entry name" value="PDZ"/>
</dbReference>
<dbReference type="Pfam" id="PF00595">
    <property type="entry name" value="PDZ"/>
    <property type="match status" value="2"/>
</dbReference>
<name>A0A1I7RZF5_BURXY</name>
<dbReference type="GO" id="GO:0043296">
    <property type="term" value="C:apical junction complex"/>
    <property type="evidence" value="ECO:0007669"/>
    <property type="project" value="TreeGrafter"/>
</dbReference>
<evidence type="ECO:0000313" key="3">
    <source>
        <dbReference type="EMBL" id="CAD5220377.1"/>
    </source>
</evidence>
<feature type="compositionally biased region" description="Polar residues" evidence="1">
    <location>
        <begin position="46"/>
        <end position="62"/>
    </location>
</feature>
<feature type="domain" description="PDZ" evidence="2">
    <location>
        <begin position="429"/>
        <end position="492"/>
    </location>
</feature>
<organism evidence="4 6">
    <name type="scientific">Bursaphelenchus xylophilus</name>
    <name type="common">Pinewood nematode worm</name>
    <name type="synonym">Aphelenchoides xylophilus</name>
    <dbReference type="NCBI Taxonomy" id="6326"/>
    <lineage>
        <taxon>Eukaryota</taxon>
        <taxon>Metazoa</taxon>
        <taxon>Ecdysozoa</taxon>
        <taxon>Nematoda</taxon>
        <taxon>Chromadorea</taxon>
        <taxon>Rhabditida</taxon>
        <taxon>Tylenchina</taxon>
        <taxon>Tylenchomorpha</taxon>
        <taxon>Aphelenchoidea</taxon>
        <taxon>Aphelenchoididae</taxon>
        <taxon>Bursaphelenchus</taxon>
    </lineage>
</organism>
<feature type="compositionally biased region" description="Polar residues" evidence="1">
    <location>
        <begin position="1130"/>
        <end position="1149"/>
    </location>
</feature>
<dbReference type="EMBL" id="CAJFCV020000003">
    <property type="protein sequence ID" value="CAG9106469.1"/>
    <property type="molecule type" value="Genomic_DNA"/>
</dbReference>
<evidence type="ECO:0000256" key="1">
    <source>
        <dbReference type="SAM" id="MobiDB-lite"/>
    </source>
</evidence>
<dbReference type="WBParaSite" id="BXY_0612600.1">
    <property type="protein sequence ID" value="BXY_0612600.1"/>
    <property type="gene ID" value="BXY_0612600"/>
</dbReference>
<dbReference type="GO" id="GO:0045197">
    <property type="term" value="P:establishment or maintenance of epithelial cell apical/basal polarity"/>
    <property type="evidence" value="ECO:0007669"/>
    <property type="project" value="TreeGrafter"/>
</dbReference>
<feature type="compositionally biased region" description="Low complexity" evidence="1">
    <location>
        <begin position="916"/>
        <end position="931"/>
    </location>
</feature>